<dbReference type="PANTHER" id="PTHR22932:SF11">
    <property type="entry name" value="CO-CHAPERONE PROTEIN P23"/>
    <property type="match status" value="1"/>
</dbReference>
<dbReference type="GO" id="GO:0009408">
    <property type="term" value="P:response to heat"/>
    <property type="evidence" value="ECO:0007669"/>
    <property type="project" value="UniProtKB-ARBA"/>
</dbReference>
<reference evidence="5 6" key="1">
    <citation type="submission" date="2024-01" db="EMBL/GenBank/DDBJ databases">
        <title>The complete chloroplast genome sequence of Lithospermum erythrorhizon: insights into the phylogenetic relationship among Boraginaceae species and the maternal lineages of purple gromwells.</title>
        <authorList>
            <person name="Okada T."/>
            <person name="Watanabe K."/>
        </authorList>
    </citation>
    <scope>NUCLEOTIDE SEQUENCE [LARGE SCALE GENOMIC DNA]</scope>
</reference>
<dbReference type="GO" id="GO:0051087">
    <property type="term" value="F:protein-folding chaperone binding"/>
    <property type="evidence" value="ECO:0007669"/>
    <property type="project" value="UniProtKB-ARBA"/>
</dbReference>
<dbReference type="FunFam" id="2.60.40.790:FF:000013">
    <property type="entry name" value="Very-long-chain (3R)-3-hydroxyacyl-CoA dehydratase"/>
    <property type="match status" value="1"/>
</dbReference>
<protein>
    <recommendedName>
        <fullName evidence="2">Co-chaperone protein p23</fullName>
    </recommendedName>
</protein>
<dbReference type="CDD" id="cd06465">
    <property type="entry name" value="p23_hB-ind1_like"/>
    <property type="match status" value="1"/>
</dbReference>
<keyword evidence="2" id="KW-0143">Chaperone</keyword>
<sequence>MSRHPIVKWAQRSDVVFITIELPDAKGVKLTLEPEGKFYFSATSGADNAKYEVDFQLYDKVNVNESKTSVTSRSVYYLVKKDESKWWSRLFKKEGKPPIFLKVDWDKWVDEDEQDEKAPPGTADADFGDFDFSNLNMGGPEEFGDDEDDDYNDSDTEEDVKEEAGETASSEAKAAAPTSNDPHILNSSEPEIKA</sequence>
<evidence type="ECO:0000259" key="4">
    <source>
        <dbReference type="PROSITE" id="PS51203"/>
    </source>
</evidence>
<dbReference type="Gene3D" id="2.60.40.790">
    <property type="match status" value="1"/>
</dbReference>
<gene>
    <name evidence="5" type="ORF">LIER_01506</name>
</gene>
<evidence type="ECO:0000256" key="1">
    <source>
        <dbReference type="ARBA" id="ARBA00025733"/>
    </source>
</evidence>
<dbReference type="PANTHER" id="PTHR22932">
    <property type="entry name" value="TELOMERASE-BINDING PROTEIN P23 HSP90 CO-CHAPERONE"/>
    <property type="match status" value="1"/>
</dbReference>
<dbReference type="GO" id="GO:0101031">
    <property type="term" value="C:protein folding chaperone complex"/>
    <property type="evidence" value="ECO:0007669"/>
    <property type="project" value="UniProtKB-ARBA"/>
</dbReference>
<dbReference type="Pfam" id="PF04969">
    <property type="entry name" value="CS"/>
    <property type="match status" value="1"/>
</dbReference>
<dbReference type="GO" id="GO:0051879">
    <property type="term" value="F:Hsp90 protein binding"/>
    <property type="evidence" value="ECO:0007669"/>
    <property type="project" value="UniProtKB-UniRule"/>
</dbReference>
<dbReference type="EMBL" id="BAABME010000146">
    <property type="protein sequence ID" value="GAA0140086.1"/>
    <property type="molecule type" value="Genomic_DNA"/>
</dbReference>
<proteinExistence type="inferred from homology"/>
<dbReference type="GO" id="GO:0006457">
    <property type="term" value="P:protein folding"/>
    <property type="evidence" value="ECO:0007669"/>
    <property type="project" value="TreeGrafter"/>
</dbReference>
<dbReference type="InterPro" id="IPR008978">
    <property type="entry name" value="HSP20-like_chaperone"/>
</dbReference>
<comment type="caution">
    <text evidence="5">The sequence shown here is derived from an EMBL/GenBank/DDBJ whole genome shotgun (WGS) entry which is preliminary data.</text>
</comment>
<feature type="compositionally biased region" description="Acidic residues" evidence="3">
    <location>
        <begin position="142"/>
        <end position="161"/>
    </location>
</feature>
<dbReference type="GO" id="GO:0005829">
    <property type="term" value="C:cytosol"/>
    <property type="evidence" value="ECO:0007669"/>
    <property type="project" value="TreeGrafter"/>
</dbReference>
<dbReference type="GO" id="GO:0005634">
    <property type="term" value="C:nucleus"/>
    <property type="evidence" value="ECO:0007669"/>
    <property type="project" value="UniProtKB-SubCell"/>
</dbReference>
<comment type="function">
    <text evidence="2">Acts as a co-chaperone for HSP90.</text>
</comment>
<keyword evidence="2" id="KW-0963">Cytoplasm</keyword>
<comment type="subunit">
    <text evidence="2">Interacts with HSP90 in an ATP-dependent manner.</text>
</comment>
<dbReference type="GO" id="GO:0051131">
    <property type="term" value="P:chaperone-mediated protein complex assembly"/>
    <property type="evidence" value="ECO:0007669"/>
    <property type="project" value="TreeGrafter"/>
</dbReference>
<dbReference type="AlphaFoldDB" id="A0AAV3NLV9"/>
<evidence type="ECO:0000256" key="3">
    <source>
        <dbReference type="SAM" id="MobiDB-lite"/>
    </source>
</evidence>
<feature type="region of interest" description="Disordered" evidence="3">
    <location>
        <begin position="111"/>
        <end position="194"/>
    </location>
</feature>
<feature type="domain" description="CS" evidence="4">
    <location>
        <begin position="2"/>
        <end position="91"/>
    </location>
</feature>
<evidence type="ECO:0000313" key="6">
    <source>
        <dbReference type="Proteomes" id="UP001454036"/>
    </source>
</evidence>
<comment type="subcellular location">
    <subcellularLocation>
        <location evidence="2">Cytoplasm</location>
    </subcellularLocation>
    <subcellularLocation>
        <location evidence="2">Nucleus</location>
    </subcellularLocation>
</comment>
<dbReference type="InterPro" id="IPR045250">
    <property type="entry name" value="p23-like"/>
</dbReference>
<organism evidence="5 6">
    <name type="scientific">Lithospermum erythrorhizon</name>
    <name type="common">Purple gromwell</name>
    <name type="synonym">Lithospermum officinale var. erythrorhizon</name>
    <dbReference type="NCBI Taxonomy" id="34254"/>
    <lineage>
        <taxon>Eukaryota</taxon>
        <taxon>Viridiplantae</taxon>
        <taxon>Streptophyta</taxon>
        <taxon>Embryophyta</taxon>
        <taxon>Tracheophyta</taxon>
        <taxon>Spermatophyta</taxon>
        <taxon>Magnoliopsida</taxon>
        <taxon>eudicotyledons</taxon>
        <taxon>Gunneridae</taxon>
        <taxon>Pentapetalae</taxon>
        <taxon>asterids</taxon>
        <taxon>lamiids</taxon>
        <taxon>Boraginales</taxon>
        <taxon>Boraginaceae</taxon>
        <taxon>Boraginoideae</taxon>
        <taxon>Lithospermeae</taxon>
        <taxon>Lithospermum</taxon>
    </lineage>
</organism>
<feature type="compositionally biased region" description="Polar residues" evidence="3">
    <location>
        <begin position="177"/>
        <end position="194"/>
    </location>
</feature>
<evidence type="ECO:0000313" key="5">
    <source>
        <dbReference type="EMBL" id="GAA0140086.1"/>
    </source>
</evidence>
<dbReference type="Proteomes" id="UP001454036">
    <property type="component" value="Unassembled WGS sequence"/>
</dbReference>
<dbReference type="InterPro" id="IPR007052">
    <property type="entry name" value="CS_dom"/>
</dbReference>
<dbReference type="SUPFAM" id="SSF49764">
    <property type="entry name" value="HSP20-like chaperones"/>
    <property type="match status" value="1"/>
</dbReference>
<comment type="similarity">
    <text evidence="1 2">Belongs to the p23/wos2 family.</text>
</comment>
<dbReference type="PROSITE" id="PS51203">
    <property type="entry name" value="CS"/>
    <property type="match status" value="1"/>
</dbReference>
<name>A0AAV3NLV9_LITER</name>
<keyword evidence="2" id="KW-0539">Nucleus</keyword>
<evidence type="ECO:0000256" key="2">
    <source>
        <dbReference type="RuleBase" id="RU369032"/>
    </source>
</evidence>
<keyword evidence="6" id="KW-1185">Reference proteome</keyword>
<accession>A0AAV3NLV9</accession>